<dbReference type="InterPro" id="IPR011990">
    <property type="entry name" value="TPR-like_helical_dom_sf"/>
</dbReference>
<proteinExistence type="predicted"/>
<dbReference type="PANTHER" id="PTHR35807:SF1">
    <property type="entry name" value="TRANSCRIPTIONAL REGULATOR REDD"/>
    <property type="match status" value="1"/>
</dbReference>
<sequence>GSIAQCSLRLGRHRELVSDLSTWVEEHPLHETFREQLMLALHRSGRRADALRVFQSTRSTLREELGLEPGETMRRLQNAILHEDTGYAIAG</sequence>
<dbReference type="Proteomes" id="UP001597045">
    <property type="component" value="Unassembled WGS sequence"/>
</dbReference>
<accession>A0ABW3MIM7</accession>
<feature type="domain" description="Bacterial transcriptional activator" evidence="3">
    <location>
        <begin position="1"/>
        <end position="81"/>
    </location>
</feature>
<keyword evidence="5" id="KW-1185">Reference proteome</keyword>
<evidence type="ECO:0000256" key="2">
    <source>
        <dbReference type="ARBA" id="ARBA00023163"/>
    </source>
</evidence>
<keyword evidence="2" id="KW-0804">Transcription</keyword>
<keyword evidence="1" id="KW-0805">Transcription regulation</keyword>
<dbReference type="InterPro" id="IPR005158">
    <property type="entry name" value="BTAD"/>
</dbReference>
<protein>
    <submittedName>
        <fullName evidence="4">AfsR/SARP family transcriptional regulator</fullName>
    </submittedName>
</protein>
<name>A0ABW3MIM7_9PSEU</name>
<dbReference type="Pfam" id="PF03704">
    <property type="entry name" value="BTAD"/>
    <property type="match status" value="1"/>
</dbReference>
<evidence type="ECO:0000313" key="4">
    <source>
        <dbReference type="EMBL" id="MFD1050430.1"/>
    </source>
</evidence>
<reference evidence="5" key="1">
    <citation type="journal article" date="2019" name="Int. J. Syst. Evol. Microbiol.">
        <title>The Global Catalogue of Microorganisms (GCM) 10K type strain sequencing project: providing services to taxonomists for standard genome sequencing and annotation.</title>
        <authorList>
            <consortium name="The Broad Institute Genomics Platform"/>
            <consortium name="The Broad Institute Genome Sequencing Center for Infectious Disease"/>
            <person name="Wu L."/>
            <person name="Ma J."/>
        </authorList>
    </citation>
    <scope>NUCLEOTIDE SEQUENCE [LARGE SCALE GENOMIC DNA]</scope>
    <source>
        <strain evidence="5">JCM 31486</strain>
    </source>
</reference>
<evidence type="ECO:0000256" key="1">
    <source>
        <dbReference type="ARBA" id="ARBA00023015"/>
    </source>
</evidence>
<comment type="caution">
    <text evidence="4">The sequence shown here is derived from an EMBL/GenBank/DDBJ whole genome shotgun (WGS) entry which is preliminary data.</text>
</comment>
<dbReference type="Gene3D" id="1.25.40.10">
    <property type="entry name" value="Tetratricopeptide repeat domain"/>
    <property type="match status" value="1"/>
</dbReference>
<organism evidence="4 5">
    <name type="scientific">Kibdelosporangium lantanae</name>
    <dbReference type="NCBI Taxonomy" id="1497396"/>
    <lineage>
        <taxon>Bacteria</taxon>
        <taxon>Bacillati</taxon>
        <taxon>Actinomycetota</taxon>
        <taxon>Actinomycetes</taxon>
        <taxon>Pseudonocardiales</taxon>
        <taxon>Pseudonocardiaceae</taxon>
        <taxon>Kibdelosporangium</taxon>
    </lineage>
</organism>
<dbReference type="InterPro" id="IPR051677">
    <property type="entry name" value="AfsR-DnrI-RedD_regulator"/>
</dbReference>
<feature type="non-terminal residue" evidence="4">
    <location>
        <position position="1"/>
    </location>
</feature>
<evidence type="ECO:0000313" key="5">
    <source>
        <dbReference type="Proteomes" id="UP001597045"/>
    </source>
</evidence>
<dbReference type="SUPFAM" id="SSF48452">
    <property type="entry name" value="TPR-like"/>
    <property type="match status" value="1"/>
</dbReference>
<dbReference type="EMBL" id="JBHTIS010002832">
    <property type="protein sequence ID" value="MFD1050430.1"/>
    <property type="molecule type" value="Genomic_DNA"/>
</dbReference>
<dbReference type="PANTHER" id="PTHR35807">
    <property type="entry name" value="TRANSCRIPTIONAL REGULATOR REDD-RELATED"/>
    <property type="match status" value="1"/>
</dbReference>
<gene>
    <name evidence="4" type="ORF">ACFQ1S_35345</name>
</gene>
<evidence type="ECO:0000259" key="3">
    <source>
        <dbReference type="SMART" id="SM01043"/>
    </source>
</evidence>
<dbReference type="CDD" id="cd15831">
    <property type="entry name" value="BTAD"/>
    <property type="match status" value="1"/>
</dbReference>
<dbReference type="SMART" id="SM01043">
    <property type="entry name" value="BTAD"/>
    <property type="match status" value="1"/>
</dbReference>